<dbReference type="EMBL" id="JABANM010023043">
    <property type="protein sequence ID" value="KAF4718566.1"/>
    <property type="molecule type" value="Genomic_DNA"/>
</dbReference>
<proteinExistence type="predicted"/>
<protein>
    <submittedName>
        <fullName evidence="1">Uncharacterized protein</fullName>
    </submittedName>
</protein>
<name>A0A7J6REU8_PEROL</name>
<evidence type="ECO:0000313" key="1">
    <source>
        <dbReference type="EMBL" id="KAF4718566.1"/>
    </source>
</evidence>
<accession>A0A7J6REU8</accession>
<dbReference type="AlphaFoldDB" id="A0A7J6REU8"/>
<feature type="non-terminal residue" evidence="1">
    <location>
        <position position="1"/>
    </location>
</feature>
<sequence length="187" mass="20310">LERMSEAAVLVVDTPVTAAGIDQQEHLTQARLSALGDRIAECQVEDILAELGDRISTPLERSSNPRLRELVEKYGQVSPHLMRLATGGPTSLENGILSLASKKAHVLNCSTELAELGKSLRLIQELQGINLPDTDATELDRGSAKAQAELPALLARLNRVIARQEELEDDAREILKGTRDRDATSSV</sequence>
<dbReference type="Proteomes" id="UP000574390">
    <property type="component" value="Unassembled WGS sequence"/>
</dbReference>
<organism evidence="1 2">
    <name type="scientific">Perkinsus olseni</name>
    <name type="common">Perkinsus atlanticus</name>
    <dbReference type="NCBI Taxonomy" id="32597"/>
    <lineage>
        <taxon>Eukaryota</taxon>
        <taxon>Sar</taxon>
        <taxon>Alveolata</taxon>
        <taxon>Perkinsozoa</taxon>
        <taxon>Perkinsea</taxon>
        <taxon>Perkinsida</taxon>
        <taxon>Perkinsidae</taxon>
        <taxon>Perkinsus</taxon>
    </lineage>
</organism>
<gene>
    <name evidence="1" type="ORF">FOZ62_024833</name>
</gene>
<comment type="caution">
    <text evidence="1">The sequence shown here is derived from an EMBL/GenBank/DDBJ whole genome shotgun (WGS) entry which is preliminary data.</text>
</comment>
<evidence type="ECO:0000313" key="2">
    <source>
        <dbReference type="Proteomes" id="UP000574390"/>
    </source>
</evidence>
<reference evidence="1 2" key="1">
    <citation type="submission" date="2020-04" db="EMBL/GenBank/DDBJ databases">
        <title>Perkinsus olseni comparative genomics.</title>
        <authorList>
            <person name="Bogema D.R."/>
        </authorList>
    </citation>
    <scope>NUCLEOTIDE SEQUENCE [LARGE SCALE GENOMIC DNA]</scope>
    <source>
        <strain evidence="1">ATCC PRA-205</strain>
    </source>
</reference>